<dbReference type="Proteomes" id="UP000247233">
    <property type="component" value="Unassembled WGS sequence"/>
</dbReference>
<dbReference type="STRING" id="1448321.A0A317V5H8"/>
<feature type="domain" description="UBX" evidence="2">
    <location>
        <begin position="440"/>
        <end position="517"/>
    </location>
</feature>
<dbReference type="PROSITE" id="PS50033">
    <property type="entry name" value="UBX"/>
    <property type="match status" value="1"/>
</dbReference>
<dbReference type="SUPFAM" id="SSF54236">
    <property type="entry name" value="Ubiquitin-like"/>
    <property type="match status" value="1"/>
</dbReference>
<feature type="region of interest" description="Disordered" evidence="1">
    <location>
        <begin position="159"/>
        <end position="202"/>
    </location>
</feature>
<dbReference type="SMART" id="SM00166">
    <property type="entry name" value="UBX"/>
    <property type="match status" value="1"/>
</dbReference>
<sequence>MDGDVVAQFTEITGSKPELATQYLQLADFNIEQAVQLFFENGGAALTEDTSASTSNPPRAPHAVGYEDESGTVHVDSDDDLTIDETRSAPRNQQSHGSATFEDDAAMARRLQEEMYRGGGNDEDDVRAPMARTTETLVGPEADFDDGDMHASILGQLRARQQRQNRPGIFNQRDTASIWTGEDESSQRERLSAATGGASDASNKSNMLAEMYRPPFDIMSRLSWDMAREEGRGNERWLLVNIQDPSVFDCQVLNRDLWKDPSVKDTVKEHFIFLQFSKDDPRAGPYLQYYFQGSDVSENYPHIAIVDPRTGEQMKVWSGPPVVKASDFLMQLHEFLDRYSLKHNVRNPVAKRKPEKKEKNIDAMTEEEMMEMALRNSLGDEATQAPKMEDPDDLTRSTEDVKGKGKAVDEDFEMDEAEPSVQSAFASIPDNRPHTEPPADPATTTRIQLRHPSGRVIRRFALTDPVQRIYEWLKAEPPLADKAGVEFDLNSMGRNLIDTLDSTIEAAGLKNGTVMIGYHEE</sequence>
<dbReference type="CDD" id="cd02958">
    <property type="entry name" value="UAS"/>
    <property type="match status" value="1"/>
</dbReference>
<dbReference type="GO" id="GO:0043161">
    <property type="term" value="P:proteasome-mediated ubiquitin-dependent protein catabolic process"/>
    <property type="evidence" value="ECO:0007669"/>
    <property type="project" value="TreeGrafter"/>
</dbReference>
<dbReference type="GO" id="GO:0005634">
    <property type="term" value="C:nucleus"/>
    <property type="evidence" value="ECO:0007669"/>
    <property type="project" value="TreeGrafter"/>
</dbReference>
<dbReference type="SUPFAM" id="SSF46934">
    <property type="entry name" value="UBA-like"/>
    <property type="match status" value="1"/>
</dbReference>
<dbReference type="GO" id="GO:0043130">
    <property type="term" value="F:ubiquitin binding"/>
    <property type="evidence" value="ECO:0007669"/>
    <property type="project" value="TreeGrafter"/>
</dbReference>
<feature type="compositionally biased region" description="Polar residues" evidence="1">
    <location>
        <begin position="48"/>
        <end position="57"/>
    </location>
</feature>
<dbReference type="RefSeq" id="XP_025395570.1">
    <property type="nucleotide sequence ID" value="XM_025544163.1"/>
</dbReference>
<dbReference type="Gene3D" id="3.40.30.10">
    <property type="entry name" value="Glutaredoxin"/>
    <property type="match status" value="1"/>
</dbReference>
<organism evidence="3 4">
    <name type="scientific">Aspergillus heteromorphus CBS 117.55</name>
    <dbReference type="NCBI Taxonomy" id="1448321"/>
    <lineage>
        <taxon>Eukaryota</taxon>
        <taxon>Fungi</taxon>
        <taxon>Dikarya</taxon>
        <taxon>Ascomycota</taxon>
        <taxon>Pezizomycotina</taxon>
        <taxon>Eurotiomycetes</taxon>
        <taxon>Eurotiomycetidae</taxon>
        <taxon>Eurotiales</taxon>
        <taxon>Aspergillaceae</taxon>
        <taxon>Aspergillus</taxon>
        <taxon>Aspergillus subgen. Circumdati</taxon>
    </lineage>
</organism>
<evidence type="ECO:0000256" key="1">
    <source>
        <dbReference type="SAM" id="MobiDB-lite"/>
    </source>
</evidence>
<dbReference type="InterPro" id="IPR006577">
    <property type="entry name" value="UAS"/>
</dbReference>
<dbReference type="CDD" id="cd14273">
    <property type="entry name" value="UBA_TAP-C_like"/>
    <property type="match status" value="1"/>
</dbReference>
<feature type="region of interest" description="Disordered" evidence="1">
    <location>
        <begin position="380"/>
        <end position="420"/>
    </location>
</feature>
<evidence type="ECO:0000313" key="3">
    <source>
        <dbReference type="EMBL" id="PWY69543.1"/>
    </source>
</evidence>
<dbReference type="Gene3D" id="3.10.20.90">
    <property type="entry name" value="Phosphatidylinositol 3-kinase Catalytic Subunit, Chain A, domain 1"/>
    <property type="match status" value="1"/>
</dbReference>
<dbReference type="PANTHER" id="PTHR23322">
    <property type="entry name" value="FAS-ASSOCIATED PROTEIN"/>
    <property type="match status" value="1"/>
</dbReference>
<dbReference type="Gene3D" id="1.10.8.10">
    <property type="entry name" value="DNA helicase RuvA subunit, C-terminal domain"/>
    <property type="match status" value="1"/>
</dbReference>
<feature type="compositionally biased region" description="Basic and acidic residues" evidence="1">
    <location>
        <begin position="387"/>
        <end position="409"/>
    </location>
</feature>
<reference evidence="3 4" key="1">
    <citation type="submission" date="2016-12" db="EMBL/GenBank/DDBJ databases">
        <title>The genomes of Aspergillus section Nigri reveals drivers in fungal speciation.</title>
        <authorList>
            <consortium name="DOE Joint Genome Institute"/>
            <person name="Vesth T.C."/>
            <person name="Nybo J."/>
            <person name="Theobald S."/>
            <person name="Brandl J."/>
            <person name="Frisvad J.C."/>
            <person name="Nielsen K.F."/>
            <person name="Lyhne E.K."/>
            <person name="Kogle M.E."/>
            <person name="Kuo A."/>
            <person name="Riley R."/>
            <person name="Clum A."/>
            <person name="Nolan M."/>
            <person name="Lipzen A."/>
            <person name="Salamov A."/>
            <person name="Henrissat B."/>
            <person name="Wiebenga A."/>
            <person name="De Vries R.P."/>
            <person name="Grigoriev I.V."/>
            <person name="Mortensen U.H."/>
            <person name="Andersen M.R."/>
            <person name="Baker S.E."/>
        </authorList>
    </citation>
    <scope>NUCLEOTIDE SEQUENCE [LARGE SCALE GENOMIC DNA]</scope>
    <source>
        <strain evidence="3 4">CBS 117.55</strain>
    </source>
</reference>
<dbReference type="VEuPathDB" id="FungiDB:BO70DRAFT_365809"/>
<evidence type="ECO:0000259" key="2">
    <source>
        <dbReference type="PROSITE" id="PS50033"/>
    </source>
</evidence>
<dbReference type="InterPro" id="IPR029071">
    <property type="entry name" value="Ubiquitin-like_domsf"/>
</dbReference>
<dbReference type="CDD" id="cd01767">
    <property type="entry name" value="UBX"/>
    <property type="match status" value="1"/>
</dbReference>
<protein>
    <recommendedName>
        <fullName evidence="2">UBX domain-containing protein</fullName>
    </recommendedName>
</protein>
<dbReference type="InterPro" id="IPR001012">
    <property type="entry name" value="UBX_dom"/>
</dbReference>
<dbReference type="Pfam" id="PF00789">
    <property type="entry name" value="UBX"/>
    <property type="match status" value="1"/>
</dbReference>
<dbReference type="InterPro" id="IPR009060">
    <property type="entry name" value="UBA-like_sf"/>
</dbReference>
<dbReference type="InterPro" id="IPR050730">
    <property type="entry name" value="UBX_domain-protein"/>
</dbReference>
<dbReference type="Pfam" id="PF14555">
    <property type="entry name" value="UBA_4"/>
    <property type="match status" value="1"/>
</dbReference>
<dbReference type="PANTHER" id="PTHR23322:SF6">
    <property type="entry name" value="UBX DOMAIN-CONTAINING PROTEIN 7"/>
    <property type="match status" value="1"/>
</dbReference>
<feature type="region of interest" description="Disordered" evidence="1">
    <location>
        <begin position="48"/>
        <end position="77"/>
    </location>
</feature>
<dbReference type="GeneID" id="37066400"/>
<name>A0A317V5H8_9EURO</name>
<dbReference type="SUPFAM" id="SSF52833">
    <property type="entry name" value="Thioredoxin-like"/>
    <property type="match status" value="1"/>
</dbReference>
<dbReference type="InterPro" id="IPR036249">
    <property type="entry name" value="Thioredoxin-like_sf"/>
</dbReference>
<accession>A0A317V5H8</accession>
<keyword evidence="4" id="KW-1185">Reference proteome</keyword>
<gene>
    <name evidence="3" type="ORF">BO70DRAFT_365809</name>
</gene>
<dbReference type="SMART" id="SM00594">
    <property type="entry name" value="UAS"/>
    <property type="match status" value="1"/>
</dbReference>
<dbReference type="AlphaFoldDB" id="A0A317V5H8"/>
<comment type="caution">
    <text evidence="3">The sequence shown here is derived from an EMBL/GenBank/DDBJ whole genome shotgun (WGS) entry which is preliminary data.</text>
</comment>
<dbReference type="OrthoDB" id="270602at2759"/>
<dbReference type="EMBL" id="MSFL01000033">
    <property type="protein sequence ID" value="PWY69543.1"/>
    <property type="molecule type" value="Genomic_DNA"/>
</dbReference>
<proteinExistence type="predicted"/>
<evidence type="ECO:0000313" key="4">
    <source>
        <dbReference type="Proteomes" id="UP000247233"/>
    </source>
</evidence>
<dbReference type="Pfam" id="PF13899">
    <property type="entry name" value="Thioredoxin_7"/>
    <property type="match status" value="1"/>
</dbReference>